<dbReference type="AlphaFoldDB" id="A0A1Y6BNZ2"/>
<feature type="region of interest" description="Disordered" evidence="1">
    <location>
        <begin position="1"/>
        <end position="61"/>
    </location>
</feature>
<dbReference type="RefSeq" id="WP_143596186.1">
    <property type="nucleotide sequence ID" value="NZ_FWZX01000005.1"/>
</dbReference>
<accession>A0A1Y6BNZ2</accession>
<proteinExistence type="predicted"/>
<evidence type="ECO:0000313" key="3">
    <source>
        <dbReference type="Proteomes" id="UP000192917"/>
    </source>
</evidence>
<evidence type="ECO:0000256" key="1">
    <source>
        <dbReference type="SAM" id="MobiDB-lite"/>
    </source>
</evidence>
<name>A0A1Y6BNZ2_9PROT</name>
<evidence type="ECO:0000313" key="2">
    <source>
        <dbReference type="EMBL" id="SMF13397.1"/>
    </source>
</evidence>
<keyword evidence="3" id="KW-1185">Reference proteome</keyword>
<sequence length="61" mass="5953">MQVGSMGSHVGSVQTAHTAAPEAAERGPDHDGDSDDTAASAVQRSLPAPAAGRGTAVDLVA</sequence>
<dbReference type="EMBL" id="FWZX01000005">
    <property type="protein sequence ID" value="SMF13397.1"/>
    <property type="molecule type" value="Genomic_DNA"/>
</dbReference>
<protein>
    <submittedName>
        <fullName evidence="2">Uncharacterized protein</fullName>
    </submittedName>
</protein>
<gene>
    <name evidence="2" type="ORF">SAMN05428998_105159</name>
</gene>
<dbReference type="Proteomes" id="UP000192917">
    <property type="component" value="Unassembled WGS sequence"/>
</dbReference>
<reference evidence="2 3" key="1">
    <citation type="submission" date="2017-04" db="EMBL/GenBank/DDBJ databases">
        <authorList>
            <person name="Afonso C.L."/>
            <person name="Miller P.J."/>
            <person name="Scott M.A."/>
            <person name="Spackman E."/>
            <person name="Goraichik I."/>
            <person name="Dimitrov K.M."/>
            <person name="Suarez D.L."/>
            <person name="Swayne D.E."/>
        </authorList>
    </citation>
    <scope>NUCLEOTIDE SEQUENCE [LARGE SCALE GENOMIC DNA]</scope>
    <source>
        <strain evidence="2 3">USBA 355</strain>
    </source>
</reference>
<organism evidence="2 3">
    <name type="scientific">Tistlia consotensis USBA 355</name>
    <dbReference type="NCBI Taxonomy" id="560819"/>
    <lineage>
        <taxon>Bacteria</taxon>
        <taxon>Pseudomonadati</taxon>
        <taxon>Pseudomonadota</taxon>
        <taxon>Alphaproteobacteria</taxon>
        <taxon>Rhodospirillales</taxon>
        <taxon>Rhodovibrionaceae</taxon>
        <taxon>Tistlia</taxon>
    </lineage>
</organism>
<dbReference type="STRING" id="560819.SAMN05428998_105159"/>